<evidence type="ECO:0000313" key="4">
    <source>
        <dbReference type="EMBL" id="QQR29970.1"/>
    </source>
</evidence>
<evidence type="ECO:0000256" key="1">
    <source>
        <dbReference type="ARBA" id="ARBA00022737"/>
    </source>
</evidence>
<evidence type="ECO:0000313" key="3">
    <source>
        <dbReference type="EMBL" id="ASB40693.1"/>
    </source>
</evidence>
<dbReference type="Pfam" id="PF00395">
    <property type="entry name" value="SLH"/>
    <property type="match status" value="1"/>
</dbReference>
<evidence type="ECO:0000313" key="6">
    <source>
        <dbReference type="Proteomes" id="UP000596035"/>
    </source>
</evidence>
<name>A0A1Z2XQH0_9FIRM</name>
<dbReference type="InterPro" id="IPR001119">
    <property type="entry name" value="SLH_dom"/>
</dbReference>
<accession>A0A1Z2XQH0</accession>
<dbReference type="EMBL" id="CP021422">
    <property type="protein sequence ID" value="ASB40693.1"/>
    <property type="molecule type" value="Genomic_DNA"/>
</dbReference>
<reference evidence="5" key="2">
    <citation type="submission" date="2017-05" db="EMBL/GenBank/DDBJ databases">
        <title>Improved OligoMM genomes.</title>
        <authorList>
            <person name="Garzetti D."/>
        </authorList>
    </citation>
    <scope>NUCLEOTIDE SEQUENCE [LARGE SCALE GENOMIC DNA]</scope>
    <source>
        <strain evidence="5">KB18</strain>
    </source>
</reference>
<dbReference type="KEGG" id="amur:ADH66_08485"/>
<dbReference type="Proteomes" id="UP000596035">
    <property type="component" value="Chromosome"/>
</dbReference>
<feature type="domain" description="SLH" evidence="2">
    <location>
        <begin position="28"/>
        <end position="83"/>
    </location>
</feature>
<evidence type="ECO:0000313" key="5">
    <source>
        <dbReference type="Proteomes" id="UP000196710"/>
    </source>
</evidence>
<protein>
    <submittedName>
        <fullName evidence="4">S-layer homology domain-containing protein</fullName>
    </submittedName>
</protein>
<keyword evidence="1" id="KW-0677">Repeat</keyword>
<gene>
    <name evidence="3" type="ORF">ADH66_08485</name>
    <name evidence="4" type="ORF">I5Q82_18525</name>
</gene>
<proteinExistence type="predicted"/>
<evidence type="ECO:0000259" key="2">
    <source>
        <dbReference type="PROSITE" id="PS51272"/>
    </source>
</evidence>
<sequence length="83" mass="8885">MPKTSSGDKATYVCIAPSEPNPPTPPTSFTSFTDVKPGAYYAEPVNWAVESGIIAGTGNGKFSHEKTCTRGQIVTFLYNARNL</sequence>
<reference evidence="3" key="1">
    <citation type="journal article" date="2017" name="Genome Announc.">
        <title>High-Quality Whole-Genome Sequences of the Oligo-Mouse-Microbiota Bacterial Community.</title>
        <authorList>
            <person name="Garzetti D."/>
            <person name="Brugiroux S."/>
            <person name="Bunk B."/>
            <person name="Pukall R."/>
            <person name="McCoy K.D."/>
            <person name="Macpherson A.J."/>
            <person name="Stecher B."/>
        </authorList>
    </citation>
    <scope>NUCLEOTIDE SEQUENCE</scope>
    <source>
        <strain evidence="3">KB18</strain>
    </source>
</reference>
<dbReference type="Proteomes" id="UP000196710">
    <property type="component" value="Chromosome"/>
</dbReference>
<dbReference type="RefSeq" id="WP_066533536.1">
    <property type="nucleotide sequence ID" value="NZ_CAJTCQ010000003.1"/>
</dbReference>
<organism evidence="4 6">
    <name type="scientific">Acutalibacter muris</name>
    <dbReference type="NCBI Taxonomy" id="1796620"/>
    <lineage>
        <taxon>Bacteria</taxon>
        <taxon>Bacillati</taxon>
        <taxon>Bacillota</taxon>
        <taxon>Clostridia</taxon>
        <taxon>Eubacteriales</taxon>
        <taxon>Acutalibacteraceae</taxon>
        <taxon>Acutalibacter</taxon>
    </lineage>
</organism>
<keyword evidence="5" id="KW-1185">Reference proteome</keyword>
<dbReference type="EMBL" id="CP065321">
    <property type="protein sequence ID" value="QQR29970.1"/>
    <property type="molecule type" value="Genomic_DNA"/>
</dbReference>
<dbReference type="PROSITE" id="PS51272">
    <property type="entry name" value="SLH"/>
    <property type="match status" value="1"/>
</dbReference>
<dbReference type="AlphaFoldDB" id="A0A1Z2XQH0"/>
<reference evidence="4 6" key="3">
    <citation type="submission" date="2020-11" db="EMBL/GenBank/DDBJ databases">
        <title>Closed and high quality bacterial genomes of the OMM12 community.</title>
        <authorList>
            <person name="Marbouty M."/>
            <person name="Lamy-Besnier Q."/>
            <person name="Debarbieux L."/>
            <person name="Koszul R."/>
        </authorList>
    </citation>
    <scope>NUCLEOTIDE SEQUENCE [LARGE SCALE GENOMIC DNA]</scope>
    <source>
        <strain evidence="4 6">KB18</strain>
    </source>
</reference>